<evidence type="ECO:0000313" key="9">
    <source>
        <dbReference type="Proteomes" id="UP000509367"/>
    </source>
</evidence>
<dbReference type="PROSITE" id="PS00583">
    <property type="entry name" value="PFKB_KINASES_1"/>
    <property type="match status" value="1"/>
</dbReference>
<evidence type="ECO:0000256" key="6">
    <source>
        <dbReference type="PIRNR" id="PIRNR000535"/>
    </source>
</evidence>
<evidence type="ECO:0000259" key="7">
    <source>
        <dbReference type="Pfam" id="PF00294"/>
    </source>
</evidence>
<keyword evidence="2 6" id="KW-0808">Transferase</keyword>
<keyword evidence="3" id="KW-0547">Nucleotide-binding</keyword>
<evidence type="ECO:0000256" key="2">
    <source>
        <dbReference type="ARBA" id="ARBA00022679"/>
    </source>
</evidence>
<dbReference type="KEGG" id="orm:HTY61_06570"/>
<reference evidence="8 9" key="1">
    <citation type="submission" date="2020-06" db="EMBL/GenBank/DDBJ databases">
        <title>Oricola thermophila sp. nov. isolated from a tidal sediments.</title>
        <authorList>
            <person name="Kwon K.K."/>
            <person name="Yang S.-H."/>
            <person name="Park M.-J."/>
        </authorList>
    </citation>
    <scope>NUCLEOTIDE SEQUENCE [LARGE SCALE GENOMIC DNA]</scope>
    <source>
        <strain evidence="8 9">MEBiC13590</strain>
    </source>
</reference>
<dbReference type="SUPFAM" id="SSF53613">
    <property type="entry name" value="Ribokinase-like"/>
    <property type="match status" value="1"/>
</dbReference>
<evidence type="ECO:0000313" key="8">
    <source>
        <dbReference type="EMBL" id="QKV18140.1"/>
    </source>
</evidence>
<dbReference type="AlphaFoldDB" id="A0A6N1VB50"/>
<dbReference type="GO" id="GO:0005524">
    <property type="term" value="F:ATP binding"/>
    <property type="evidence" value="ECO:0007669"/>
    <property type="project" value="UniProtKB-KW"/>
</dbReference>
<dbReference type="GO" id="GO:0003872">
    <property type="term" value="F:6-phosphofructokinase activity"/>
    <property type="evidence" value="ECO:0007669"/>
    <property type="project" value="TreeGrafter"/>
</dbReference>
<feature type="domain" description="Carbohydrate kinase PfkB" evidence="7">
    <location>
        <begin position="14"/>
        <end position="294"/>
    </location>
</feature>
<dbReference type="CDD" id="cd01164">
    <property type="entry name" value="FruK_PfkB_like"/>
    <property type="match status" value="1"/>
</dbReference>
<sequence>MQKRILAIALNPAIDVSCDAEHVRPTLKTRTANQKHYAGGGGANVARVIAELGGRAELVYLSGGISGPLYDSLLDQYDIVRHRIEMAGSNRIALMVHETSTNFEYRFVPEGPTVSPEELLPVHDFVENFEGDYIVASGSLPLGAPPDTYRRMADTARRKNIRFVLDTSGEALRQTVDHAEIFLLKPSMSELEKLVGERLDERIACEAASELVRRGSVQNIALSMGKAGAILVNADGMVRMRSVHVREASAVGAGDSFVAGMVWWLSQGHPVIEAFRFGIAAGSAAVMTPGTELCRREDVFALYENGVTSVHG</sequence>
<proteinExistence type="inferred from homology"/>
<comment type="similarity">
    <text evidence="1 6">Belongs to the carbohydrate kinase PfkB family.</text>
</comment>
<name>A0A6N1VB50_9HYPH</name>
<dbReference type="GO" id="GO:0005829">
    <property type="term" value="C:cytosol"/>
    <property type="evidence" value="ECO:0007669"/>
    <property type="project" value="TreeGrafter"/>
</dbReference>
<dbReference type="InterPro" id="IPR002173">
    <property type="entry name" value="Carboh/pur_kinase_PfkB_CS"/>
</dbReference>
<keyword evidence="9" id="KW-1185">Reference proteome</keyword>
<dbReference type="PANTHER" id="PTHR46566">
    <property type="entry name" value="1-PHOSPHOFRUCTOKINASE-RELATED"/>
    <property type="match status" value="1"/>
</dbReference>
<dbReference type="InterPro" id="IPR017583">
    <property type="entry name" value="Tagatose/fructose_Pkinase"/>
</dbReference>
<dbReference type="NCBIfam" id="TIGR03168">
    <property type="entry name" value="1-PFK"/>
    <property type="match status" value="1"/>
</dbReference>
<evidence type="ECO:0000256" key="5">
    <source>
        <dbReference type="ARBA" id="ARBA00022840"/>
    </source>
</evidence>
<dbReference type="PANTHER" id="PTHR46566:SF2">
    <property type="entry name" value="ATP-DEPENDENT 6-PHOSPHOFRUCTOKINASE ISOZYME 2"/>
    <property type="match status" value="1"/>
</dbReference>
<evidence type="ECO:0000256" key="4">
    <source>
        <dbReference type="ARBA" id="ARBA00022777"/>
    </source>
</evidence>
<gene>
    <name evidence="8" type="ORF">HTY61_06570</name>
</gene>
<dbReference type="Gene3D" id="3.40.1190.20">
    <property type="match status" value="1"/>
</dbReference>
<dbReference type="InterPro" id="IPR011611">
    <property type="entry name" value="PfkB_dom"/>
</dbReference>
<protein>
    <recommendedName>
        <fullName evidence="6">Phosphofructokinase</fullName>
    </recommendedName>
</protein>
<accession>A0A6N1VB50</accession>
<dbReference type="Pfam" id="PF00294">
    <property type="entry name" value="PfkB"/>
    <property type="match status" value="1"/>
</dbReference>
<dbReference type="EMBL" id="CP054836">
    <property type="protein sequence ID" value="QKV18140.1"/>
    <property type="molecule type" value="Genomic_DNA"/>
</dbReference>
<organism evidence="8 9">
    <name type="scientific">Oricola thermophila</name>
    <dbReference type="NCBI Taxonomy" id="2742145"/>
    <lineage>
        <taxon>Bacteria</taxon>
        <taxon>Pseudomonadati</taxon>
        <taxon>Pseudomonadota</taxon>
        <taxon>Alphaproteobacteria</taxon>
        <taxon>Hyphomicrobiales</taxon>
        <taxon>Ahrensiaceae</taxon>
        <taxon>Oricola</taxon>
    </lineage>
</organism>
<dbReference type="InterPro" id="IPR029056">
    <property type="entry name" value="Ribokinase-like"/>
</dbReference>
<dbReference type="Proteomes" id="UP000509367">
    <property type="component" value="Chromosome"/>
</dbReference>
<keyword evidence="5" id="KW-0067">ATP-binding</keyword>
<dbReference type="RefSeq" id="WP_175276036.1">
    <property type="nucleotide sequence ID" value="NZ_CP054836.1"/>
</dbReference>
<evidence type="ECO:0000256" key="3">
    <source>
        <dbReference type="ARBA" id="ARBA00022741"/>
    </source>
</evidence>
<evidence type="ECO:0000256" key="1">
    <source>
        <dbReference type="ARBA" id="ARBA00010688"/>
    </source>
</evidence>
<keyword evidence="4 8" id="KW-0418">Kinase</keyword>
<dbReference type="PIRSF" id="PIRSF000535">
    <property type="entry name" value="1PFK/6PFK/LacC"/>
    <property type="match status" value="1"/>
</dbReference>